<dbReference type="EMBL" id="JASPKZ010003865">
    <property type="protein sequence ID" value="KAJ9591516.1"/>
    <property type="molecule type" value="Genomic_DNA"/>
</dbReference>
<dbReference type="AlphaFoldDB" id="A0AAD8A333"/>
<feature type="transmembrane region" description="Helical" evidence="1">
    <location>
        <begin position="6"/>
        <end position="27"/>
    </location>
</feature>
<feature type="non-terminal residue" evidence="2">
    <location>
        <position position="1"/>
    </location>
</feature>
<dbReference type="Proteomes" id="UP001233999">
    <property type="component" value="Unassembled WGS sequence"/>
</dbReference>
<protein>
    <submittedName>
        <fullName evidence="2">Uncharacterized protein</fullName>
    </submittedName>
</protein>
<gene>
    <name evidence="2" type="ORF">L9F63_001953</name>
</gene>
<reference evidence="2" key="2">
    <citation type="submission" date="2023-05" db="EMBL/GenBank/DDBJ databases">
        <authorList>
            <person name="Fouks B."/>
        </authorList>
    </citation>
    <scope>NUCLEOTIDE SEQUENCE</scope>
    <source>
        <strain evidence="2">Stay&amp;Tobe</strain>
        <tissue evidence="2">Testes</tissue>
    </source>
</reference>
<accession>A0AAD8A333</accession>
<name>A0AAD8A333_DIPPU</name>
<feature type="transmembrane region" description="Helical" evidence="1">
    <location>
        <begin position="48"/>
        <end position="69"/>
    </location>
</feature>
<comment type="caution">
    <text evidence="2">The sequence shown here is derived from an EMBL/GenBank/DDBJ whole genome shotgun (WGS) entry which is preliminary data.</text>
</comment>
<organism evidence="2 3">
    <name type="scientific">Diploptera punctata</name>
    <name type="common">Pacific beetle cockroach</name>
    <dbReference type="NCBI Taxonomy" id="6984"/>
    <lineage>
        <taxon>Eukaryota</taxon>
        <taxon>Metazoa</taxon>
        <taxon>Ecdysozoa</taxon>
        <taxon>Arthropoda</taxon>
        <taxon>Hexapoda</taxon>
        <taxon>Insecta</taxon>
        <taxon>Pterygota</taxon>
        <taxon>Neoptera</taxon>
        <taxon>Polyneoptera</taxon>
        <taxon>Dictyoptera</taxon>
        <taxon>Blattodea</taxon>
        <taxon>Blaberoidea</taxon>
        <taxon>Blaberidae</taxon>
        <taxon>Diplopterinae</taxon>
        <taxon>Diploptera</taxon>
    </lineage>
</organism>
<sequence length="157" mass="18694">SLLVHMFYFNLVHFLINGCFTVVTILYQQMLGIYFSDFLRRTWIMLGLFFYPVSGELAGFNVGDFITLFGDFNILDFVLLVYDESNEVVHFYTYNPYELPSVLLFTAIILHYMSEKIKYLPPWWLNLLSLLLGLESVTYFYNTLIKFEFYYIFNGTY</sequence>
<keyword evidence="1" id="KW-0472">Membrane</keyword>
<keyword evidence="3" id="KW-1185">Reference proteome</keyword>
<evidence type="ECO:0000256" key="1">
    <source>
        <dbReference type="SAM" id="Phobius"/>
    </source>
</evidence>
<evidence type="ECO:0000313" key="3">
    <source>
        <dbReference type="Proteomes" id="UP001233999"/>
    </source>
</evidence>
<proteinExistence type="predicted"/>
<reference evidence="2" key="1">
    <citation type="journal article" date="2023" name="IScience">
        <title>Live-bearing cockroach genome reveals convergent evolutionary mechanisms linked to viviparity in insects and beyond.</title>
        <authorList>
            <person name="Fouks B."/>
            <person name="Harrison M.C."/>
            <person name="Mikhailova A.A."/>
            <person name="Marchal E."/>
            <person name="English S."/>
            <person name="Carruthers M."/>
            <person name="Jennings E.C."/>
            <person name="Chiamaka E.L."/>
            <person name="Frigard R.A."/>
            <person name="Pippel M."/>
            <person name="Attardo G.M."/>
            <person name="Benoit J.B."/>
            <person name="Bornberg-Bauer E."/>
            <person name="Tobe S.S."/>
        </authorList>
    </citation>
    <scope>NUCLEOTIDE SEQUENCE</scope>
    <source>
        <strain evidence="2">Stay&amp;Tobe</strain>
    </source>
</reference>
<feature type="transmembrane region" description="Helical" evidence="1">
    <location>
        <begin position="89"/>
        <end position="111"/>
    </location>
</feature>
<feature type="transmembrane region" description="Helical" evidence="1">
    <location>
        <begin position="123"/>
        <end position="141"/>
    </location>
</feature>
<evidence type="ECO:0000313" key="2">
    <source>
        <dbReference type="EMBL" id="KAJ9591516.1"/>
    </source>
</evidence>
<feature type="non-terminal residue" evidence="2">
    <location>
        <position position="157"/>
    </location>
</feature>
<keyword evidence="1" id="KW-0812">Transmembrane</keyword>
<keyword evidence="1" id="KW-1133">Transmembrane helix</keyword>